<feature type="transmembrane region" description="Helical" evidence="1">
    <location>
        <begin position="227"/>
        <end position="248"/>
    </location>
</feature>
<reference evidence="3 4" key="1">
    <citation type="journal article" date="2009" name="Stand. Genomic Sci.">
        <title>Complete genome sequence of Pedobacter heparinus type strain (HIM 762-3).</title>
        <authorList>
            <person name="Han C."/>
            <person name="Spring S."/>
            <person name="Lapidus A."/>
            <person name="Del Rio T.G."/>
            <person name="Tice H."/>
            <person name="Copeland A."/>
            <person name="Cheng J.F."/>
            <person name="Lucas S."/>
            <person name="Chen F."/>
            <person name="Nolan M."/>
            <person name="Bruce D."/>
            <person name="Goodwin L."/>
            <person name="Pitluck S."/>
            <person name="Ivanova N."/>
            <person name="Mavromatis K."/>
            <person name="Mikhailova N."/>
            <person name="Pati A."/>
            <person name="Chen A."/>
            <person name="Palaniappan K."/>
            <person name="Land M."/>
            <person name="Hauser L."/>
            <person name="Chang Y.J."/>
            <person name="Jeffries C.C."/>
            <person name="Saunders E."/>
            <person name="Chertkov O."/>
            <person name="Brettin T."/>
            <person name="Goker M."/>
            <person name="Rohde M."/>
            <person name="Bristow J."/>
            <person name="Eisen J.A."/>
            <person name="Markowitz V."/>
            <person name="Hugenholtz P."/>
            <person name="Kyrpides N.C."/>
            <person name="Klenk H.P."/>
            <person name="Detter J.C."/>
        </authorList>
    </citation>
    <scope>NUCLEOTIDE SEQUENCE [LARGE SCALE GENOMIC DNA]</scope>
    <source>
        <strain evidence="4">ATCC 13125 / DSM 2366 / CIP 104194 / JCM 7457 / NBRC 12017 / NCIMB 9290 / NRRL B-14731 / HIM 762-3</strain>
    </source>
</reference>
<feature type="transmembrane region" description="Helical" evidence="1">
    <location>
        <begin position="293"/>
        <end position="313"/>
    </location>
</feature>
<feature type="transmembrane region" description="Helical" evidence="1">
    <location>
        <begin position="12"/>
        <end position="30"/>
    </location>
</feature>
<evidence type="ECO:0000313" key="3">
    <source>
        <dbReference type="EMBL" id="ACU04903.1"/>
    </source>
</evidence>
<dbReference type="KEGG" id="phe:Phep_2702"/>
<evidence type="ECO:0000256" key="1">
    <source>
        <dbReference type="SAM" id="Phobius"/>
    </source>
</evidence>
<dbReference type="PANTHER" id="PTHR31061">
    <property type="entry name" value="LD22376P"/>
    <property type="match status" value="1"/>
</dbReference>
<dbReference type="Proteomes" id="UP000000852">
    <property type="component" value="Chromosome"/>
</dbReference>
<dbReference type="Pfam" id="PF16401">
    <property type="entry name" value="DUF5009"/>
    <property type="match status" value="1"/>
</dbReference>
<dbReference type="EMBL" id="CP001681">
    <property type="protein sequence ID" value="ACU04903.1"/>
    <property type="molecule type" value="Genomic_DNA"/>
</dbReference>
<dbReference type="eggNOG" id="COG4299">
    <property type="taxonomic scope" value="Bacteria"/>
</dbReference>
<gene>
    <name evidence="3" type="ordered locus">Phep_2702</name>
</gene>
<proteinExistence type="predicted"/>
<feature type="domain" description="DUF5009" evidence="2">
    <location>
        <begin position="10"/>
        <end position="211"/>
    </location>
</feature>
<keyword evidence="1" id="KW-0472">Membrane</keyword>
<keyword evidence="1" id="KW-0812">Transmembrane</keyword>
<accession>C6Y0X6</accession>
<feature type="transmembrane region" description="Helical" evidence="1">
    <location>
        <begin position="144"/>
        <end position="164"/>
    </location>
</feature>
<sequence>MELKPGIRFQAVDVLRALTMFLMIFVNDVGSVKYLPHWVDHVEADVDGMGFADTIFPAFLFIVGLSLPFALQSRMNKGKSFLSISLYIVLRSAALIVMGFFHVNSGAYSEAALLPRPVWTILTTFSFFLIWMDYPKQWSLRKKNLLVTLGIVLLALLACLYKGGKPGNLHWMRPSWWGILGIIGWAYLVCAFVYLLSKGKAFWLGTALVLFFGINLLSHAGLMPFEIWIIGDASNETLIMFGVLASLLYVNWRNALSGRLLAVFSAAGVLLIILGLLVRPFTEGISKINATPAWVAICAGISLLAFALMIFVVELKGKKGWFSSIDAAGTSTLTCYLIPYFLYAFFELAGFWYPDLINTGLIGVLRSFIISFLIILLVRQMEKRGIRLKI</sequence>
<organism evidence="3 4">
    <name type="scientific">Pedobacter heparinus (strain ATCC 13125 / DSM 2366 / CIP 104194 / JCM 7457 / NBRC 12017 / NCIMB 9290 / NRRL B-14731 / HIM 762-3)</name>
    <dbReference type="NCBI Taxonomy" id="485917"/>
    <lineage>
        <taxon>Bacteria</taxon>
        <taxon>Pseudomonadati</taxon>
        <taxon>Bacteroidota</taxon>
        <taxon>Sphingobacteriia</taxon>
        <taxon>Sphingobacteriales</taxon>
        <taxon>Sphingobacteriaceae</taxon>
        <taxon>Pedobacter</taxon>
    </lineage>
</organism>
<dbReference type="RefSeq" id="WP_015808514.1">
    <property type="nucleotide sequence ID" value="NC_013061.1"/>
</dbReference>
<feature type="transmembrane region" description="Helical" evidence="1">
    <location>
        <begin position="333"/>
        <end position="353"/>
    </location>
</feature>
<dbReference type="HOGENOM" id="CLU_056548_0_0_10"/>
<keyword evidence="4" id="KW-1185">Reference proteome</keyword>
<protein>
    <recommendedName>
        <fullName evidence="2">DUF5009 domain-containing protein</fullName>
    </recommendedName>
</protein>
<feature type="transmembrane region" description="Helical" evidence="1">
    <location>
        <begin position="113"/>
        <end position="132"/>
    </location>
</feature>
<dbReference type="InterPro" id="IPR032176">
    <property type="entry name" value="DUF5009"/>
</dbReference>
<feature type="transmembrane region" description="Helical" evidence="1">
    <location>
        <begin position="359"/>
        <end position="378"/>
    </location>
</feature>
<keyword evidence="1" id="KW-1133">Transmembrane helix</keyword>
<feature type="transmembrane region" description="Helical" evidence="1">
    <location>
        <begin position="81"/>
        <end position="101"/>
    </location>
</feature>
<dbReference type="PANTHER" id="PTHR31061:SF24">
    <property type="entry name" value="LD22376P"/>
    <property type="match status" value="1"/>
</dbReference>
<feature type="transmembrane region" description="Helical" evidence="1">
    <location>
        <begin position="176"/>
        <end position="195"/>
    </location>
</feature>
<name>C6Y0X6_PEDHD</name>
<dbReference type="AlphaFoldDB" id="C6Y0X6"/>
<feature type="transmembrane region" description="Helical" evidence="1">
    <location>
        <begin position="50"/>
        <end position="69"/>
    </location>
</feature>
<feature type="transmembrane region" description="Helical" evidence="1">
    <location>
        <begin position="260"/>
        <end position="281"/>
    </location>
</feature>
<feature type="transmembrane region" description="Helical" evidence="1">
    <location>
        <begin position="202"/>
        <end position="221"/>
    </location>
</feature>
<dbReference type="OrthoDB" id="9788724at2"/>
<evidence type="ECO:0000259" key="2">
    <source>
        <dbReference type="Pfam" id="PF16401"/>
    </source>
</evidence>
<evidence type="ECO:0000313" key="4">
    <source>
        <dbReference type="Proteomes" id="UP000000852"/>
    </source>
</evidence>
<dbReference type="STRING" id="485917.Phep_2702"/>